<accession>M3C8N2</accession>
<feature type="region of interest" description="Disordered" evidence="1">
    <location>
        <begin position="292"/>
        <end position="329"/>
    </location>
</feature>
<proteinExistence type="predicted"/>
<feature type="region of interest" description="Disordered" evidence="1">
    <location>
        <begin position="246"/>
        <end position="266"/>
    </location>
</feature>
<protein>
    <recommendedName>
        <fullName evidence="6">GPI anchored protein</fullName>
    </recommendedName>
</protein>
<organism evidence="4 5">
    <name type="scientific">Sphaerulina musiva (strain SO2202)</name>
    <name type="common">Poplar stem canker fungus</name>
    <name type="synonym">Septoria musiva</name>
    <dbReference type="NCBI Taxonomy" id="692275"/>
    <lineage>
        <taxon>Eukaryota</taxon>
        <taxon>Fungi</taxon>
        <taxon>Dikarya</taxon>
        <taxon>Ascomycota</taxon>
        <taxon>Pezizomycotina</taxon>
        <taxon>Dothideomycetes</taxon>
        <taxon>Dothideomycetidae</taxon>
        <taxon>Mycosphaerellales</taxon>
        <taxon>Mycosphaerellaceae</taxon>
        <taxon>Sphaerulina</taxon>
    </lineage>
</organism>
<feature type="chain" id="PRO_5004031704" description="GPI anchored protein" evidence="3">
    <location>
        <begin position="32"/>
        <end position="467"/>
    </location>
</feature>
<name>M3C8N2_SPHMS</name>
<reference evidence="4 5" key="1">
    <citation type="journal article" date="2012" name="PLoS Pathog.">
        <title>Diverse lifestyles and strategies of plant pathogenesis encoded in the genomes of eighteen Dothideomycetes fungi.</title>
        <authorList>
            <person name="Ohm R.A."/>
            <person name="Feau N."/>
            <person name="Henrissat B."/>
            <person name="Schoch C.L."/>
            <person name="Horwitz B.A."/>
            <person name="Barry K.W."/>
            <person name="Condon B.J."/>
            <person name="Copeland A.C."/>
            <person name="Dhillon B."/>
            <person name="Glaser F."/>
            <person name="Hesse C.N."/>
            <person name="Kosti I."/>
            <person name="LaButti K."/>
            <person name="Lindquist E.A."/>
            <person name="Lucas S."/>
            <person name="Salamov A.A."/>
            <person name="Bradshaw R.E."/>
            <person name="Ciuffetti L."/>
            <person name="Hamelin R.C."/>
            <person name="Kema G.H.J."/>
            <person name="Lawrence C."/>
            <person name="Scott J.A."/>
            <person name="Spatafora J.W."/>
            <person name="Turgeon B.G."/>
            <person name="de Wit P.J.G.M."/>
            <person name="Zhong S."/>
            <person name="Goodwin S.B."/>
            <person name="Grigoriev I.V."/>
        </authorList>
    </citation>
    <scope>NUCLEOTIDE SEQUENCE [LARGE SCALE GENOMIC DNA]</scope>
    <source>
        <strain evidence="4 5">SO2202</strain>
    </source>
</reference>
<dbReference type="RefSeq" id="XP_016756366.1">
    <property type="nucleotide sequence ID" value="XM_016907153.1"/>
</dbReference>
<dbReference type="eggNOG" id="ENOG502S5QM">
    <property type="taxonomic scope" value="Eukaryota"/>
</dbReference>
<feature type="signal peptide" evidence="3">
    <location>
        <begin position="1"/>
        <end position="31"/>
    </location>
</feature>
<evidence type="ECO:0000313" key="4">
    <source>
        <dbReference type="EMBL" id="EMF08245.1"/>
    </source>
</evidence>
<dbReference type="PANTHER" id="PTHR39599">
    <property type="entry name" value="GPI-ANCHORED PROTEIN (EUROFUNG)-RELATED-RELATED"/>
    <property type="match status" value="1"/>
</dbReference>
<evidence type="ECO:0008006" key="6">
    <source>
        <dbReference type="Google" id="ProtNLM"/>
    </source>
</evidence>
<dbReference type="STRING" id="692275.M3C8N2"/>
<evidence type="ECO:0000256" key="2">
    <source>
        <dbReference type="SAM" id="Phobius"/>
    </source>
</evidence>
<sequence length="467" mass="47813">MTTTLLALPTTTRILLLLLLLLFSSATTTHAAQWPHNLPRSAKYYPEHQSQVERGVRAQQKLTWQQPVGMKKLSDDPSEKFYLHYWDFLEEGGAEAQEVEEAEAEAEDVGYGNMSNLLPAIAQHTNHERHLASFLFHRRNVFARDFKCPTGTTSCGSVASDLCCQIGESCINTTEGIGCCPAGASCGNEVGDCDTAAGYTSCPGAGEGCCIPGAVCVDGGCEVFGTATVTRTLPLATATATTTSTISTSSDHATTSTSAVSSSRSCTSGFHSCAATLGGGCCRTDQVCGTSTSCLDRTTTSSATAAPPVRPTSGDNSISSASSSSRTTTTTSTTAATIEGCPTGFYMCSAVYLGGCCRVDRNCDTTSCPPSATTAVVTTSGLTIAVASAVPTTGSCANGWATCGADVGGGCCPSGYQCASNCINTALGGSNTTKMAPESASPSTTISAFAWAFVAIGIAAGLSMILL</sequence>
<dbReference type="OMA" id="YVCSAYY"/>
<dbReference type="PANTHER" id="PTHR39599:SF2">
    <property type="entry name" value="ANCHORED PROTEIN, PUTATIVE (AFU_ORTHOLOGUE AFUA_1G09650)-RELATED"/>
    <property type="match status" value="1"/>
</dbReference>
<keyword evidence="5" id="KW-1185">Reference proteome</keyword>
<feature type="compositionally biased region" description="Low complexity" evidence="1">
    <location>
        <begin position="297"/>
        <end position="329"/>
    </location>
</feature>
<evidence type="ECO:0000313" key="5">
    <source>
        <dbReference type="Proteomes" id="UP000016931"/>
    </source>
</evidence>
<dbReference type="EMBL" id="KB456271">
    <property type="protein sequence ID" value="EMF08245.1"/>
    <property type="molecule type" value="Genomic_DNA"/>
</dbReference>
<dbReference type="Proteomes" id="UP000016931">
    <property type="component" value="Unassembled WGS sequence"/>
</dbReference>
<keyword evidence="2" id="KW-0472">Membrane</keyword>
<keyword evidence="2" id="KW-1133">Transmembrane helix</keyword>
<keyword evidence="2" id="KW-0812">Transmembrane</keyword>
<dbReference type="GeneID" id="27904290"/>
<dbReference type="AlphaFoldDB" id="M3C8N2"/>
<feature type="transmembrane region" description="Helical" evidence="2">
    <location>
        <begin position="448"/>
        <end position="466"/>
    </location>
</feature>
<keyword evidence="3" id="KW-0732">Signal</keyword>
<evidence type="ECO:0000256" key="1">
    <source>
        <dbReference type="SAM" id="MobiDB-lite"/>
    </source>
</evidence>
<gene>
    <name evidence="4" type="ORF">SEPMUDRAFT_151962</name>
</gene>
<dbReference type="HOGENOM" id="CLU_044725_0_0_1"/>
<dbReference type="OrthoDB" id="2426396at2759"/>
<evidence type="ECO:0000256" key="3">
    <source>
        <dbReference type="SAM" id="SignalP"/>
    </source>
</evidence>